<protein>
    <submittedName>
        <fullName evidence="2">Uncharacterized protein</fullName>
    </submittedName>
</protein>
<reference evidence="2" key="1">
    <citation type="submission" date="2018-07" db="EMBL/GenBank/DDBJ databases">
        <title>A new Alphabaculovirus highly virulent isolated from Trichoplusia ni (TnSNPV).</title>
        <authorList>
            <person name="Bivian-Hernandez M.D.L.A."/>
            <person name="Del Rincon-Castro M.C."/>
            <person name="Ibarra J.E."/>
        </authorList>
    </citation>
    <scope>NUCLEOTIDE SEQUENCE</scope>
    <source>
        <strain evidence="2">LBIV-4</strain>
    </source>
</reference>
<dbReference type="InterPro" id="IPR027417">
    <property type="entry name" value="P-loop_NTPase"/>
</dbReference>
<feature type="transmembrane region" description="Helical" evidence="1">
    <location>
        <begin position="21"/>
        <end position="47"/>
    </location>
</feature>
<evidence type="ECO:0000256" key="1">
    <source>
        <dbReference type="SAM" id="Phobius"/>
    </source>
</evidence>
<accession>A0A481VB89</accession>
<dbReference type="Gene3D" id="3.40.50.300">
    <property type="entry name" value="P-loop containing nucleotide triphosphate hydrolases"/>
    <property type="match status" value="1"/>
</dbReference>
<keyword evidence="1" id="KW-0472">Membrane</keyword>
<evidence type="ECO:0000313" key="2">
    <source>
        <dbReference type="EMBL" id="QBI90340.1"/>
    </source>
</evidence>
<dbReference type="SUPFAM" id="SSF52540">
    <property type="entry name" value="P-loop containing nucleoside triphosphate hydrolases"/>
    <property type="match status" value="1"/>
</dbReference>
<keyword evidence="1" id="KW-1133">Transmembrane helix</keyword>
<proteinExistence type="predicted"/>
<sequence>MNEYSTSFRAYRELLSIKRALWLYVSLMFCGFAIFIGMSVYAGGVIYAQIEDISQTVGAAARSQKELQNHIKESFDNDLEADIQFSLIIRSSASVQLKINTYPEQNFLTFTEERVTCPGSAQYENYIKTLYNRDTKPDIHNVYLFYGGHGLGKSFAAQQLGKAMSKFGNVVVVSVPMTNFIGVVGFNTIGNVIQSIEAVCDNCFVIWMFDELDSYLINNRDSLYQSKSITEFAEYTGFVKNHNRILAFTMNNGEILKHDYWAHQDEISNHTYEYERDFKKALAKTGMSSTDFLVDGQLSRLRSFVGNKIFKFKRFNRETAKRFINMYLPKHMQLSWNNQIENKLFGNETALAQTYDVRTLVIALDDVLNVKKINKT</sequence>
<organism evidence="2">
    <name type="scientific">Trichoplusia ni single nucleopolyhedrovirus</name>
    <dbReference type="NCBI Taxonomy" id="332054"/>
    <lineage>
        <taxon>Viruses</taxon>
        <taxon>Viruses incertae sedis</taxon>
        <taxon>Naldaviricetes</taxon>
        <taxon>Lefavirales</taxon>
        <taxon>Baculoviridae</taxon>
        <taxon>Alphabaculovirus</taxon>
        <taxon>Alphabaculovirus trini</taxon>
    </lineage>
</organism>
<dbReference type="EMBL" id="MH577296">
    <property type="protein sequence ID" value="QBI90340.1"/>
    <property type="molecule type" value="Genomic_DNA"/>
</dbReference>
<name>A0A481VB89_9ABAC</name>
<keyword evidence="1" id="KW-0812">Transmembrane</keyword>